<dbReference type="Proteomes" id="UP000518887">
    <property type="component" value="Unassembled WGS sequence"/>
</dbReference>
<feature type="transmembrane region" description="Helical" evidence="1">
    <location>
        <begin position="129"/>
        <end position="156"/>
    </location>
</feature>
<reference evidence="2 3" key="1">
    <citation type="submission" date="2020-08" db="EMBL/GenBank/DDBJ databases">
        <title>Genomic Encyclopedia of Type Strains, Phase IV (KMG-IV): sequencing the most valuable type-strain genomes for metagenomic binning, comparative biology and taxonomic classification.</title>
        <authorList>
            <person name="Goeker M."/>
        </authorList>
    </citation>
    <scope>NUCLEOTIDE SEQUENCE [LARGE SCALE GENOMIC DNA]</scope>
    <source>
        <strain evidence="2 3">DSM 103462</strain>
    </source>
</reference>
<organism evidence="2 3">
    <name type="scientific">Treponema ruminis</name>
    <dbReference type="NCBI Taxonomy" id="744515"/>
    <lineage>
        <taxon>Bacteria</taxon>
        <taxon>Pseudomonadati</taxon>
        <taxon>Spirochaetota</taxon>
        <taxon>Spirochaetia</taxon>
        <taxon>Spirochaetales</taxon>
        <taxon>Treponemataceae</taxon>
        <taxon>Treponema</taxon>
    </lineage>
</organism>
<evidence type="ECO:0000313" key="2">
    <source>
        <dbReference type="EMBL" id="MBB5225155.1"/>
    </source>
</evidence>
<feature type="transmembrane region" description="Helical" evidence="1">
    <location>
        <begin position="63"/>
        <end position="83"/>
    </location>
</feature>
<keyword evidence="1" id="KW-1133">Transmembrane helix</keyword>
<feature type="transmembrane region" description="Helical" evidence="1">
    <location>
        <begin position="90"/>
        <end position="109"/>
    </location>
</feature>
<name>A0A7W8LLA7_9SPIR</name>
<evidence type="ECO:0000313" key="3">
    <source>
        <dbReference type="Proteomes" id="UP000518887"/>
    </source>
</evidence>
<proteinExistence type="predicted"/>
<accession>A0A7W8LLA7</accession>
<keyword evidence="1" id="KW-0812">Transmembrane</keyword>
<comment type="caution">
    <text evidence="2">The sequence shown here is derived from an EMBL/GenBank/DDBJ whole genome shotgun (WGS) entry which is preliminary data.</text>
</comment>
<keyword evidence="3" id="KW-1185">Reference proteome</keyword>
<keyword evidence="1" id="KW-0472">Membrane</keyword>
<dbReference type="RefSeq" id="WP_184657123.1">
    <property type="nucleotide sequence ID" value="NZ_CP031518.1"/>
</dbReference>
<feature type="transmembrane region" description="Helical" evidence="1">
    <location>
        <begin position="16"/>
        <end position="36"/>
    </location>
</feature>
<gene>
    <name evidence="2" type="ORF">HNP76_000495</name>
</gene>
<evidence type="ECO:0000256" key="1">
    <source>
        <dbReference type="SAM" id="Phobius"/>
    </source>
</evidence>
<sequence length="165" mass="17761">MKYFETLKKERSLDRVIFLAGMVLTFIGFMIPTFFLKDESGTVLKNVFGAASYFNKAPSAYNSTFIVITWLCSIAGIALFFCTKTIVGDIIVTLLALAFEIASVISIAPALTDMFGAYTKFYTSPVTPIFGYTSVGGYLVLAGLITAAVGSILGAAHIQHPSQAK</sequence>
<dbReference type="AlphaFoldDB" id="A0A7W8LLA7"/>
<protein>
    <submittedName>
        <fullName evidence="2">Uncharacterized protein</fullName>
    </submittedName>
</protein>
<dbReference type="EMBL" id="JACHFQ010000001">
    <property type="protein sequence ID" value="MBB5225155.1"/>
    <property type="molecule type" value="Genomic_DNA"/>
</dbReference>